<comment type="caution">
    <text evidence="2">The sequence shown here is derived from an EMBL/GenBank/DDBJ whole genome shotgun (WGS) entry which is preliminary data.</text>
</comment>
<gene>
    <name evidence="2" type="ORF">GDO86_017176</name>
</gene>
<evidence type="ECO:0000256" key="1">
    <source>
        <dbReference type="SAM" id="MobiDB-lite"/>
    </source>
</evidence>
<evidence type="ECO:0000313" key="2">
    <source>
        <dbReference type="EMBL" id="KAG8432824.1"/>
    </source>
</evidence>
<proteinExistence type="predicted"/>
<name>A0A8T2IP68_9PIPI</name>
<dbReference type="EMBL" id="JAACNH010000009">
    <property type="protein sequence ID" value="KAG8432824.1"/>
    <property type="molecule type" value="Genomic_DNA"/>
</dbReference>
<reference evidence="2" key="1">
    <citation type="thesis" date="2020" institute="ProQuest LLC" country="789 East Eisenhower Parkway, Ann Arbor, MI, USA">
        <title>Comparative Genomics and Chromosome Evolution.</title>
        <authorList>
            <person name="Mudd A.B."/>
        </authorList>
    </citation>
    <scope>NUCLEOTIDE SEQUENCE</scope>
    <source>
        <strain evidence="2">Female2</strain>
        <tissue evidence="2">Blood</tissue>
    </source>
</reference>
<keyword evidence="3" id="KW-1185">Reference proteome</keyword>
<organism evidence="2 3">
    <name type="scientific">Hymenochirus boettgeri</name>
    <name type="common">Congo dwarf clawed frog</name>
    <dbReference type="NCBI Taxonomy" id="247094"/>
    <lineage>
        <taxon>Eukaryota</taxon>
        <taxon>Metazoa</taxon>
        <taxon>Chordata</taxon>
        <taxon>Craniata</taxon>
        <taxon>Vertebrata</taxon>
        <taxon>Euteleostomi</taxon>
        <taxon>Amphibia</taxon>
        <taxon>Batrachia</taxon>
        <taxon>Anura</taxon>
        <taxon>Pipoidea</taxon>
        <taxon>Pipidae</taxon>
        <taxon>Pipinae</taxon>
        <taxon>Hymenochirus</taxon>
    </lineage>
</organism>
<dbReference type="Proteomes" id="UP000812440">
    <property type="component" value="Chromosome 9"/>
</dbReference>
<evidence type="ECO:0000313" key="3">
    <source>
        <dbReference type="Proteomes" id="UP000812440"/>
    </source>
</evidence>
<protein>
    <submittedName>
        <fullName evidence="2">Uncharacterized protein</fullName>
    </submittedName>
</protein>
<sequence length="75" mass="8121">MEPASEILELSSSHDRPIVQAYNSAMSKITYSSSPTTNAYSDDIGAVGGANFEEESSTVHLDEDNENPPMILQTE</sequence>
<feature type="region of interest" description="Disordered" evidence="1">
    <location>
        <begin position="55"/>
        <end position="75"/>
    </location>
</feature>
<dbReference type="AlphaFoldDB" id="A0A8T2IP68"/>
<dbReference type="OrthoDB" id="1667587at2759"/>
<accession>A0A8T2IP68</accession>